<organism evidence="3 4">
    <name type="scientific">Daphnia pulex</name>
    <name type="common">Water flea</name>
    <dbReference type="NCBI Taxonomy" id="6669"/>
    <lineage>
        <taxon>Eukaryota</taxon>
        <taxon>Metazoa</taxon>
        <taxon>Ecdysozoa</taxon>
        <taxon>Arthropoda</taxon>
        <taxon>Crustacea</taxon>
        <taxon>Branchiopoda</taxon>
        <taxon>Diplostraca</taxon>
        <taxon>Cladocera</taxon>
        <taxon>Anomopoda</taxon>
        <taxon>Daphniidae</taxon>
        <taxon>Daphnia</taxon>
    </lineage>
</organism>
<gene>
    <name evidence="3" type="ORF">DAPPUDRAFT_113672</name>
</gene>
<dbReference type="AlphaFoldDB" id="E9HFR3"/>
<keyword evidence="2" id="KW-1133">Transmembrane helix</keyword>
<keyword evidence="4" id="KW-1185">Reference proteome</keyword>
<evidence type="ECO:0008006" key="5">
    <source>
        <dbReference type="Google" id="ProtNLM"/>
    </source>
</evidence>
<evidence type="ECO:0000256" key="2">
    <source>
        <dbReference type="SAM" id="Phobius"/>
    </source>
</evidence>
<accession>E9HFR3</accession>
<evidence type="ECO:0000256" key="1">
    <source>
        <dbReference type="SAM" id="Coils"/>
    </source>
</evidence>
<keyword evidence="1" id="KW-0175">Coiled coil</keyword>
<sequence length="575" mass="65443">MSTEWACVHVDFVDEGEPVVARSEMSRCGYQTSFAQQITSLAWYNKEIARIFPHLLATRGDRISQGLGRFRKPKVDSINNWGSSNVLYYIHRNVNFCGMGSVSLTNLRASGETVCSMSPKQAVPPQYRRESEWRESRAKVTCEEKQVKRSEVTGKRVLSVVLVRVKMRSVFEIAGLAIGAGALAAVGVLAMRKWVGVRRPSETKEEIGTKIPSVQPRILALEYPQTPNVTELFAASAQGSVSTQAGLGMSEPIPKIRQALTDGRYQERKEDLMSILWLQNRLVQVEFEREWIVAEKASLEEMVEEKAQTVMNYVSQLLQENEAMSGYLQSETERADRAESRAEEETALRMQDRVNCRRMWAEHQEILYELKSTRIEVEENKTMIVDLQSELARERRKKSIQETEMEPVEETTNEADQVPVELYECHYEVQHPVVEQELADKFVLENIALTHFGRVIGNQGRRVKELENTFKGLKMKVWTPNNGLGGSVTVCFTGSDFESRREAARCLIEDLPIEVVVRFCGASLSSDLMQKGFTYRARDRVQVTDVRNGWYRLSGRPLACQQYFDYVLSVLAAVH</sequence>
<dbReference type="EMBL" id="GL732637">
    <property type="protein sequence ID" value="EFX69364.1"/>
    <property type="molecule type" value="Genomic_DNA"/>
</dbReference>
<protein>
    <recommendedName>
        <fullName evidence="5">K Homology domain-containing protein</fullName>
    </recommendedName>
</protein>
<dbReference type="HOGENOM" id="CLU_539984_0_0_1"/>
<dbReference type="Proteomes" id="UP000000305">
    <property type="component" value="Unassembled WGS sequence"/>
</dbReference>
<keyword evidence="2" id="KW-0812">Transmembrane</keyword>
<feature type="coiled-coil region" evidence="1">
    <location>
        <begin position="377"/>
        <end position="404"/>
    </location>
</feature>
<dbReference type="InParanoid" id="E9HFR3"/>
<evidence type="ECO:0000313" key="3">
    <source>
        <dbReference type="EMBL" id="EFX69364.1"/>
    </source>
</evidence>
<feature type="transmembrane region" description="Helical" evidence="2">
    <location>
        <begin position="173"/>
        <end position="191"/>
    </location>
</feature>
<dbReference type="PhylomeDB" id="E9HFR3"/>
<proteinExistence type="predicted"/>
<reference evidence="3 4" key="1">
    <citation type="journal article" date="2011" name="Science">
        <title>The ecoresponsive genome of Daphnia pulex.</title>
        <authorList>
            <person name="Colbourne J.K."/>
            <person name="Pfrender M.E."/>
            <person name="Gilbert D."/>
            <person name="Thomas W.K."/>
            <person name="Tucker A."/>
            <person name="Oakley T.H."/>
            <person name="Tokishita S."/>
            <person name="Aerts A."/>
            <person name="Arnold G.J."/>
            <person name="Basu M.K."/>
            <person name="Bauer D.J."/>
            <person name="Caceres C.E."/>
            <person name="Carmel L."/>
            <person name="Casola C."/>
            <person name="Choi J.H."/>
            <person name="Detter J.C."/>
            <person name="Dong Q."/>
            <person name="Dusheyko S."/>
            <person name="Eads B.D."/>
            <person name="Frohlich T."/>
            <person name="Geiler-Samerotte K.A."/>
            <person name="Gerlach D."/>
            <person name="Hatcher P."/>
            <person name="Jogdeo S."/>
            <person name="Krijgsveld J."/>
            <person name="Kriventseva E.V."/>
            <person name="Kultz D."/>
            <person name="Laforsch C."/>
            <person name="Lindquist E."/>
            <person name="Lopez J."/>
            <person name="Manak J.R."/>
            <person name="Muller J."/>
            <person name="Pangilinan J."/>
            <person name="Patwardhan R.P."/>
            <person name="Pitluck S."/>
            <person name="Pritham E.J."/>
            <person name="Rechtsteiner A."/>
            <person name="Rho M."/>
            <person name="Rogozin I.B."/>
            <person name="Sakarya O."/>
            <person name="Salamov A."/>
            <person name="Schaack S."/>
            <person name="Shapiro H."/>
            <person name="Shiga Y."/>
            <person name="Skalitzky C."/>
            <person name="Smith Z."/>
            <person name="Souvorov A."/>
            <person name="Sung W."/>
            <person name="Tang Z."/>
            <person name="Tsuchiya D."/>
            <person name="Tu H."/>
            <person name="Vos H."/>
            <person name="Wang M."/>
            <person name="Wolf Y.I."/>
            <person name="Yamagata H."/>
            <person name="Yamada T."/>
            <person name="Ye Y."/>
            <person name="Shaw J.R."/>
            <person name="Andrews J."/>
            <person name="Crease T.J."/>
            <person name="Tang H."/>
            <person name="Lucas S.M."/>
            <person name="Robertson H.M."/>
            <person name="Bork P."/>
            <person name="Koonin E.V."/>
            <person name="Zdobnov E.M."/>
            <person name="Grigoriev I.V."/>
            <person name="Lynch M."/>
            <person name="Boore J.L."/>
        </authorList>
    </citation>
    <scope>NUCLEOTIDE SEQUENCE [LARGE SCALE GENOMIC DNA]</scope>
</reference>
<keyword evidence="2" id="KW-0472">Membrane</keyword>
<name>E9HFR3_DAPPU</name>
<evidence type="ECO:0000313" key="4">
    <source>
        <dbReference type="Proteomes" id="UP000000305"/>
    </source>
</evidence>
<dbReference type="KEGG" id="dpx:DAPPUDRAFT_113672"/>